<evidence type="ECO:0000313" key="2">
    <source>
        <dbReference type="Proteomes" id="UP000821866"/>
    </source>
</evidence>
<keyword evidence="2" id="KW-1185">Reference proteome</keyword>
<dbReference type="EMBL" id="JABSTU010000007">
    <property type="protein sequence ID" value="KAH8026126.1"/>
    <property type="molecule type" value="Genomic_DNA"/>
</dbReference>
<evidence type="ECO:0000313" key="1">
    <source>
        <dbReference type="EMBL" id="KAH8026126.1"/>
    </source>
</evidence>
<reference evidence="1" key="1">
    <citation type="journal article" date="2020" name="Cell">
        <title>Large-Scale Comparative Analyses of Tick Genomes Elucidate Their Genetic Diversity and Vector Capacities.</title>
        <authorList>
            <consortium name="Tick Genome and Microbiome Consortium (TIGMIC)"/>
            <person name="Jia N."/>
            <person name="Wang J."/>
            <person name="Shi W."/>
            <person name="Du L."/>
            <person name="Sun Y."/>
            <person name="Zhan W."/>
            <person name="Jiang J.F."/>
            <person name="Wang Q."/>
            <person name="Zhang B."/>
            <person name="Ji P."/>
            <person name="Bell-Sakyi L."/>
            <person name="Cui X.M."/>
            <person name="Yuan T.T."/>
            <person name="Jiang B.G."/>
            <person name="Yang W.F."/>
            <person name="Lam T.T."/>
            <person name="Chang Q.C."/>
            <person name="Ding S.J."/>
            <person name="Wang X.J."/>
            <person name="Zhu J.G."/>
            <person name="Ruan X.D."/>
            <person name="Zhao L."/>
            <person name="Wei J.T."/>
            <person name="Ye R.Z."/>
            <person name="Que T.C."/>
            <person name="Du C.H."/>
            <person name="Zhou Y.H."/>
            <person name="Cheng J.X."/>
            <person name="Dai P.F."/>
            <person name="Guo W.B."/>
            <person name="Han X.H."/>
            <person name="Huang E.J."/>
            <person name="Li L.F."/>
            <person name="Wei W."/>
            <person name="Gao Y.C."/>
            <person name="Liu J.Z."/>
            <person name="Shao H.Z."/>
            <person name="Wang X."/>
            <person name="Wang C.C."/>
            <person name="Yang T.C."/>
            <person name="Huo Q.B."/>
            <person name="Li W."/>
            <person name="Chen H.Y."/>
            <person name="Chen S.E."/>
            <person name="Zhou L.G."/>
            <person name="Ni X.B."/>
            <person name="Tian J.H."/>
            <person name="Sheng Y."/>
            <person name="Liu T."/>
            <person name="Pan Y.S."/>
            <person name="Xia L.Y."/>
            <person name="Li J."/>
            <person name="Zhao F."/>
            <person name="Cao W.C."/>
        </authorList>
    </citation>
    <scope>NUCLEOTIDE SEQUENCE</scope>
    <source>
        <strain evidence="1">Rmic-2018</strain>
    </source>
</reference>
<protein>
    <submittedName>
        <fullName evidence="1">Uncharacterized protein</fullName>
    </submittedName>
</protein>
<name>A0A9J6DVT7_RHIMP</name>
<gene>
    <name evidence="1" type="ORF">HPB51_016437</name>
</gene>
<sequence length="202" mass="22214">MWNLRGARDYLDIVVQRLRDDVLLQDFGTAELRSTGYHCGWRLRDGIIRGLDHISHDGKPWLVQVPHGEGDVGTPSPQRFDVAGTVLVRDCDFEAVYDYAGLEQQFSGKVSGKVEMVRLDVVIAHSEGPGGMAEVKLFEAKEFTGLTVAKGSIGILHQKIITEVTTEAVRSCIAEAMTSRVAPLLTTVLKGITYPEFTGMQP</sequence>
<dbReference type="InterPro" id="IPR038602">
    <property type="entry name" value="Mite_allergen_7_sf"/>
</dbReference>
<proteinExistence type="predicted"/>
<dbReference type="Proteomes" id="UP000821866">
    <property type="component" value="Unassembled WGS sequence"/>
</dbReference>
<dbReference type="AlphaFoldDB" id="A0A9J6DVT7"/>
<reference evidence="1" key="2">
    <citation type="submission" date="2021-09" db="EMBL/GenBank/DDBJ databases">
        <authorList>
            <person name="Jia N."/>
            <person name="Wang J."/>
            <person name="Shi W."/>
            <person name="Du L."/>
            <person name="Sun Y."/>
            <person name="Zhan W."/>
            <person name="Jiang J."/>
            <person name="Wang Q."/>
            <person name="Zhang B."/>
            <person name="Ji P."/>
            <person name="Sakyi L.B."/>
            <person name="Cui X."/>
            <person name="Yuan T."/>
            <person name="Jiang B."/>
            <person name="Yang W."/>
            <person name="Lam T.T.-Y."/>
            <person name="Chang Q."/>
            <person name="Ding S."/>
            <person name="Wang X."/>
            <person name="Zhu J."/>
            <person name="Ruan X."/>
            <person name="Zhao L."/>
            <person name="Wei J."/>
            <person name="Que T."/>
            <person name="Du C."/>
            <person name="Cheng J."/>
            <person name="Dai P."/>
            <person name="Han X."/>
            <person name="Huang E."/>
            <person name="Gao Y."/>
            <person name="Liu J."/>
            <person name="Shao H."/>
            <person name="Ye R."/>
            <person name="Li L."/>
            <person name="Wei W."/>
            <person name="Wang X."/>
            <person name="Wang C."/>
            <person name="Huo Q."/>
            <person name="Li W."/>
            <person name="Guo W."/>
            <person name="Chen H."/>
            <person name="Chen S."/>
            <person name="Zhou L."/>
            <person name="Zhou L."/>
            <person name="Ni X."/>
            <person name="Tian J."/>
            <person name="Zhou Y."/>
            <person name="Sheng Y."/>
            <person name="Liu T."/>
            <person name="Pan Y."/>
            <person name="Xia L."/>
            <person name="Li J."/>
            <person name="Zhao F."/>
            <person name="Cao W."/>
        </authorList>
    </citation>
    <scope>NUCLEOTIDE SEQUENCE</scope>
    <source>
        <strain evidence="1">Rmic-2018</strain>
        <tissue evidence="1">Larvae</tissue>
    </source>
</reference>
<accession>A0A9J6DVT7</accession>
<dbReference type="Gene3D" id="3.15.10.50">
    <property type="match status" value="1"/>
</dbReference>
<comment type="caution">
    <text evidence="1">The sequence shown here is derived from an EMBL/GenBank/DDBJ whole genome shotgun (WGS) entry which is preliminary data.</text>
</comment>
<organism evidence="1 2">
    <name type="scientific">Rhipicephalus microplus</name>
    <name type="common">Cattle tick</name>
    <name type="synonym">Boophilus microplus</name>
    <dbReference type="NCBI Taxonomy" id="6941"/>
    <lineage>
        <taxon>Eukaryota</taxon>
        <taxon>Metazoa</taxon>
        <taxon>Ecdysozoa</taxon>
        <taxon>Arthropoda</taxon>
        <taxon>Chelicerata</taxon>
        <taxon>Arachnida</taxon>
        <taxon>Acari</taxon>
        <taxon>Parasitiformes</taxon>
        <taxon>Ixodida</taxon>
        <taxon>Ixodoidea</taxon>
        <taxon>Ixodidae</taxon>
        <taxon>Rhipicephalinae</taxon>
        <taxon>Rhipicephalus</taxon>
        <taxon>Boophilus</taxon>
    </lineage>
</organism>